<dbReference type="EMBL" id="JBBWWQ010000003">
    <property type="protein sequence ID" value="KAK8951427.1"/>
    <property type="molecule type" value="Genomic_DNA"/>
</dbReference>
<accession>A0AAP0BUX1</accession>
<protein>
    <recommendedName>
        <fullName evidence="2">Inosine/uridine-preferring nucleoside hydrolase domain-containing protein</fullName>
    </recommendedName>
</protein>
<dbReference type="AlphaFoldDB" id="A0AAP0BUX1"/>
<reference evidence="3 4" key="1">
    <citation type="journal article" date="2022" name="Nat. Plants">
        <title>Genomes of leafy and leafless Platanthera orchids illuminate the evolution of mycoheterotrophy.</title>
        <authorList>
            <person name="Li M.H."/>
            <person name="Liu K.W."/>
            <person name="Li Z."/>
            <person name="Lu H.C."/>
            <person name="Ye Q.L."/>
            <person name="Zhang D."/>
            <person name="Wang J.Y."/>
            <person name="Li Y.F."/>
            <person name="Zhong Z.M."/>
            <person name="Liu X."/>
            <person name="Yu X."/>
            <person name="Liu D.K."/>
            <person name="Tu X.D."/>
            <person name="Liu B."/>
            <person name="Hao Y."/>
            <person name="Liao X.Y."/>
            <person name="Jiang Y.T."/>
            <person name="Sun W.H."/>
            <person name="Chen J."/>
            <person name="Chen Y.Q."/>
            <person name="Ai Y."/>
            <person name="Zhai J.W."/>
            <person name="Wu S.S."/>
            <person name="Zhou Z."/>
            <person name="Hsiao Y.Y."/>
            <person name="Wu W.L."/>
            <person name="Chen Y.Y."/>
            <person name="Lin Y.F."/>
            <person name="Hsu J.L."/>
            <person name="Li C.Y."/>
            <person name="Wang Z.W."/>
            <person name="Zhao X."/>
            <person name="Zhong W.Y."/>
            <person name="Ma X.K."/>
            <person name="Ma L."/>
            <person name="Huang J."/>
            <person name="Chen G.Z."/>
            <person name="Huang M.Z."/>
            <person name="Huang L."/>
            <person name="Peng D.H."/>
            <person name="Luo Y.B."/>
            <person name="Zou S.Q."/>
            <person name="Chen S.P."/>
            <person name="Lan S."/>
            <person name="Tsai W.C."/>
            <person name="Van de Peer Y."/>
            <person name="Liu Z.J."/>
        </authorList>
    </citation>
    <scope>NUCLEOTIDE SEQUENCE [LARGE SCALE GENOMIC DNA]</scope>
    <source>
        <strain evidence="3">Lor287</strain>
    </source>
</reference>
<dbReference type="InterPro" id="IPR001910">
    <property type="entry name" value="Inosine/uridine_hydrolase_dom"/>
</dbReference>
<evidence type="ECO:0000259" key="2">
    <source>
        <dbReference type="Pfam" id="PF01156"/>
    </source>
</evidence>
<dbReference type="Gene3D" id="3.90.245.10">
    <property type="entry name" value="Ribonucleoside hydrolase-like"/>
    <property type="match status" value="1"/>
</dbReference>
<name>A0AAP0BUX1_9ASPA</name>
<sequence length="260" mass="30240">MRHDWLPRDTPRLRKLTTRRLSLQWLRWTLFKCCCHARFAWIEIFINWMLRMCFFMSLYIVGGHIPEDYRDEGNLFTIPSNKYAEFNMYLDPLAAKTVFESGLDITLIPLHAQRQVTSFPTILKNLQLVDKTPELDFCEQLLSLLHRLQQDHQVYNHMDIFLGEILGAVFLAGQPYLDSQIQVKPINVMVGDLTTDGQLFFDETNGKAVNILDNINSESFYIQFAKYLSEINQTAVIGSFEQQKKQWSSPPNRSSGAHSK</sequence>
<feature type="domain" description="Inosine/uridine-preferring nucleoside hydrolase" evidence="2">
    <location>
        <begin position="57"/>
        <end position="221"/>
    </location>
</feature>
<dbReference type="GO" id="GO:0016799">
    <property type="term" value="F:hydrolase activity, hydrolyzing N-glycosyl compounds"/>
    <property type="evidence" value="ECO:0007669"/>
    <property type="project" value="InterPro"/>
</dbReference>
<dbReference type="InterPro" id="IPR036452">
    <property type="entry name" value="Ribo_hydro-like"/>
</dbReference>
<dbReference type="Pfam" id="PF01156">
    <property type="entry name" value="IU_nuc_hydro"/>
    <property type="match status" value="1"/>
</dbReference>
<gene>
    <name evidence="3" type="ORF">KSP39_PZI003900</name>
</gene>
<evidence type="ECO:0000256" key="1">
    <source>
        <dbReference type="ARBA" id="ARBA00009176"/>
    </source>
</evidence>
<comment type="caution">
    <text evidence="3">The sequence shown here is derived from an EMBL/GenBank/DDBJ whole genome shotgun (WGS) entry which is preliminary data.</text>
</comment>
<dbReference type="SUPFAM" id="SSF53590">
    <property type="entry name" value="Nucleoside hydrolase"/>
    <property type="match status" value="1"/>
</dbReference>
<comment type="similarity">
    <text evidence="1">Belongs to the IUNH family.</text>
</comment>
<dbReference type="Proteomes" id="UP001418222">
    <property type="component" value="Unassembled WGS sequence"/>
</dbReference>
<organism evidence="3 4">
    <name type="scientific">Platanthera zijinensis</name>
    <dbReference type="NCBI Taxonomy" id="2320716"/>
    <lineage>
        <taxon>Eukaryota</taxon>
        <taxon>Viridiplantae</taxon>
        <taxon>Streptophyta</taxon>
        <taxon>Embryophyta</taxon>
        <taxon>Tracheophyta</taxon>
        <taxon>Spermatophyta</taxon>
        <taxon>Magnoliopsida</taxon>
        <taxon>Liliopsida</taxon>
        <taxon>Asparagales</taxon>
        <taxon>Orchidaceae</taxon>
        <taxon>Orchidoideae</taxon>
        <taxon>Orchideae</taxon>
        <taxon>Orchidinae</taxon>
        <taxon>Platanthera</taxon>
    </lineage>
</organism>
<dbReference type="PANTHER" id="PTHR46692:SF1">
    <property type="entry name" value="NUCLEOSIDE HYDROLASE 3-RELATED"/>
    <property type="match status" value="1"/>
</dbReference>
<evidence type="ECO:0000313" key="3">
    <source>
        <dbReference type="EMBL" id="KAK8951427.1"/>
    </source>
</evidence>
<evidence type="ECO:0000313" key="4">
    <source>
        <dbReference type="Proteomes" id="UP001418222"/>
    </source>
</evidence>
<dbReference type="PANTHER" id="PTHR46692">
    <property type="entry name" value="INOSINE-URIDINE PREFERRING NUCLEOSIDE HYDROLASE FAMILY PROTEIN"/>
    <property type="match status" value="1"/>
</dbReference>
<proteinExistence type="inferred from homology"/>
<keyword evidence="4" id="KW-1185">Reference proteome</keyword>